<feature type="chain" id="PRO_5038686739" evidence="2">
    <location>
        <begin position="27"/>
        <end position="284"/>
    </location>
</feature>
<evidence type="ECO:0000259" key="3">
    <source>
        <dbReference type="SMART" id="SM00062"/>
    </source>
</evidence>
<organism evidence="4 6">
    <name type="scientific">Staphylococcus edaphicus</name>
    <dbReference type="NCBI Taxonomy" id="1955013"/>
    <lineage>
        <taxon>Bacteria</taxon>
        <taxon>Bacillati</taxon>
        <taxon>Bacillota</taxon>
        <taxon>Bacilli</taxon>
        <taxon>Bacillales</taxon>
        <taxon>Staphylococcaceae</taxon>
        <taxon>Staphylococcus</taxon>
    </lineage>
</organism>
<dbReference type="PROSITE" id="PS51257">
    <property type="entry name" value="PROKAR_LIPOPROTEIN"/>
    <property type="match status" value="1"/>
</dbReference>
<reference evidence="4" key="3">
    <citation type="submission" date="2017-10" db="EMBL/GenBank/DDBJ databases">
        <authorList>
            <person name="Vrbovska V."/>
            <person name="Kovarovic V."/>
            <person name="Indrakova A."/>
        </authorList>
    </citation>
    <scope>NUCLEOTIDE SEQUENCE</scope>
    <source>
        <strain evidence="4">CCM 8730</strain>
    </source>
</reference>
<dbReference type="Proteomes" id="UP000223828">
    <property type="component" value="Unassembled WGS sequence"/>
</dbReference>
<dbReference type="Pfam" id="PF00497">
    <property type="entry name" value="SBP_bac_3"/>
    <property type="match status" value="1"/>
</dbReference>
<reference evidence="4" key="1">
    <citation type="journal article" date="2017" name="Appl. Environ. Microbiol.">
        <title>Staphylococcus edaphicus sp. nov., isolated in Antarctica, harbours mecC gene and genomic islands with suspected role in adaptation to extreme environment.</title>
        <authorList>
            <person name="Pantucek R."/>
            <person name="Sedlacek I."/>
            <person name="Indrakova A."/>
            <person name="Vrbovska V."/>
            <person name="Maslanova I."/>
            <person name="Kovarovic V."/>
            <person name="Svec P."/>
            <person name="Kralova S."/>
            <person name="Kristofova L."/>
            <person name="Keklakova J."/>
            <person name="Petras P."/>
            <person name="Doskar J."/>
        </authorList>
    </citation>
    <scope>NUCLEOTIDE SEQUENCE</scope>
    <source>
        <strain evidence="4">CCM 8730</strain>
    </source>
</reference>
<dbReference type="SMART" id="SM00062">
    <property type="entry name" value="PBPb"/>
    <property type="match status" value="1"/>
</dbReference>
<evidence type="ECO:0000313" key="4">
    <source>
        <dbReference type="EMBL" id="PHK50252.1"/>
    </source>
</evidence>
<dbReference type="PANTHER" id="PTHR35936:SF18">
    <property type="entry name" value="L-CYSTINE-BINDING PROTEIN TCYJ"/>
    <property type="match status" value="1"/>
</dbReference>
<dbReference type="SUPFAM" id="SSF53850">
    <property type="entry name" value="Periplasmic binding protein-like II"/>
    <property type="match status" value="1"/>
</dbReference>
<reference evidence="6" key="2">
    <citation type="submission" date="2017-10" db="EMBL/GenBank/DDBJ databases">
        <title>Staphylococcus edaphicus sp. nov., isolated in Antarctica, harbouring mecC gene and genomic islands essential in adaptation to extreme environment.</title>
        <authorList>
            <person name="Pantucek R."/>
            <person name="Sedlacek I."/>
            <person name="Indrakova A."/>
            <person name="Vrbovska V."/>
            <person name="Maslanova I."/>
            <person name="Kovarovic V."/>
            <person name="Svec P."/>
            <person name="Kralova S."/>
            <person name="Kristofova L."/>
            <person name="Keklakova J."/>
            <person name="Petras P."/>
            <person name="Doskar J."/>
        </authorList>
    </citation>
    <scope>NUCLEOTIDE SEQUENCE [LARGE SCALE GENOMIC DNA]</scope>
    <source>
        <strain evidence="6">CCM 5085</strain>
    </source>
</reference>
<dbReference type="PANTHER" id="PTHR35936">
    <property type="entry name" value="MEMBRANE-BOUND LYTIC MUREIN TRANSGLYCOSYLASE F"/>
    <property type="match status" value="1"/>
</dbReference>
<evidence type="ECO:0000313" key="6">
    <source>
        <dbReference type="Proteomes" id="UP000223828"/>
    </source>
</evidence>
<name>A0A2C6U8X9_9STAP</name>
<dbReference type="OrthoDB" id="8613538at2"/>
<protein>
    <submittedName>
        <fullName evidence="4">Amino acid ABC transporter substrate-binding protein</fullName>
    </submittedName>
    <submittedName>
        <fullName evidence="5">Transporter substrate-binding domain-containing protein</fullName>
    </submittedName>
</protein>
<dbReference type="EMBL" id="CP093217">
    <property type="protein sequence ID" value="UQW82150.1"/>
    <property type="molecule type" value="Genomic_DNA"/>
</dbReference>
<evidence type="ECO:0000313" key="5">
    <source>
        <dbReference type="EMBL" id="UQW82150.1"/>
    </source>
</evidence>
<dbReference type="Proteomes" id="UP001056588">
    <property type="component" value="Chromosome"/>
</dbReference>
<keyword evidence="1 2" id="KW-0732">Signal</keyword>
<dbReference type="RefSeq" id="WP_099089695.1">
    <property type="nucleotide sequence ID" value="NZ_CP093217.1"/>
</dbReference>
<proteinExistence type="predicted"/>
<evidence type="ECO:0000313" key="7">
    <source>
        <dbReference type="Proteomes" id="UP001056588"/>
    </source>
</evidence>
<accession>A0A2C6U8X9</accession>
<evidence type="ECO:0000256" key="1">
    <source>
        <dbReference type="ARBA" id="ARBA00022729"/>
    </source>
</evidence>
<dbReference type="EMBL" id="MRZN01000004">
    <property type="protein sequence ID" value="PHK50252.1"/>
    <property type="molecule type" value="Genomic_DNA"/>
</dbReference>
<feature type="domain" description="Solute-binding protein family 3/N-terminal" evidence="3">
    <location>
        <begin position="36"/>
        <end position="265"/>
    </location>
</feature>
<dbReference type="InterPro" id="IPR001638">
    <property type="entry name" value="Solute-binding_3/MltF_N"/>
</dbReference>
<reference evidence="5" key="4">
    <citation type="submission" date="2022-03" db="EMBL/GenBank/DDBJ databases">
        <title>Complete Genome Sequence of Staphylococcus edaphicus strain CCM 8731.</title>
        <authorList>
            <person name="Rimmer C.O."/>
            <person name="Thomas J.C."/>
        </authorList>
    </citation>
    <scope>NUCLEOTIDE SEQUENCE</scope>
    <source>
        <strain evidence="5">CCM 8731</strain>
    </source>
</reference>
<feature type="signal peptide" evidence="2">
    <location>
        <begin position="1"/>
        <end position="26"/>
    </location>
</feature>
<sequence length="284" mass="32723">MIRYKTYIFILLGSLCFLLTSCNTLNKEDSSSPKKQIKVALSAEINPPYLYTTKDNKFVGLDMEYMKLLEQKLPQYNFKYEVGEEESNLVGIGAGKFDMGINWFFKTTEREKQFLYQDVPYSYALPMLVVNRNNNDIHTLEDLPGKNITPMAPSGGLYAILTEYNKNNNDKININTIQEPSNGDNLKMVSQQRRDAMLLNWNTYKAIQSQIKADVKIGGIVKKEPLHIVYNKKHQQLHDDIDQATLELKKEGKLQSLSEKYFDINVFEDLDDINSKKSQLEVQP</sequence>
<keyword evidence="7" id="KW-1185">Reference proteome</keyword>
<dbReference type="AlphaFoldDB" id="A0A2C6U8X9"/>
<dbReference type="Gene3D" id="3.40.190.10">
    <property type="entry name" value="Periplasmic binding protein-like II"/>
    <property type="match status" value="2"/>
</dbReference>
<evidence type="ECO:0000256" key="2">
    <source>
        <dbReference type="SAM" id="SignalP"/>
    </source>
</evidence>
<gene>
    <name evidence="4" type="ORF">BTJ66_04060</name>
    <name evidence="5" type="ORF">MNY58_03335</name>
</gene>